<organism evidence="1 2">
    <name type="scientific">Rubritalea spongiae</name>
    <dbReference type="NCBI Taxonomy" id="430797"/>
    <lineage>
        <taxon>Bacteria</taxon>
        <taxon>Pseudomonadati</taxon>
        <taxon>Verrucomicrobiota</taxon>
        <taxon>Verrucomicrobiia</taxon>
        <taxon>Verrucomicrobiales</taxon>
        <taxon>Rubritaleaceae</taxon>
        <taxon>Rubritalea</taxon>
    </lineage>
</organism>
<keyword evidence="2" id="KW-1185">Reference proteome</keyword>
<evidence type="ECO:0000313" key="1">
    <source>
        <dbReference type="EMBL" id="MFD2276393.1"/>
    </source>
</evidence>
<name>A0ABW5E556_9BACT</name>
<evidence type="ECO:0000313" key="2">
    <source>
        <dbReference type="Proteomes" id="UP001597297"/>
    </source>
</evidence>
<proteinExistence type="predicted"/>
<sequence>MGLYLLLNIALNSTWSRNKVAAVLERKTGMEWLIGTLHVLPNGTICVYDIESLVYEGGLHVEKVSADLRFGPLLDREIEIKELEIVRPSIDLTEKDLIAILHVQSQNVELPKPPEVAMEEQAQSEQAEVEVLASHGTNGMSPTKSSVEPVPTDKKIEVKPSGDLVVPEAVAVEDEREAWVRVVDGSFRLSKGGEEVTSLENFQAEIPIGGKLLTGEVSWGEIVVAGRRIVDRGEFLVSKENHALSVKQTDVSFFGLDLKPELLLVKGGRSGLLFQIDLEVPEQSAMELMTHLNLTVGMAVESVFGRMRMVGDLGHPLSWQALADVRAKNVEVAEGHRGGHYRFDSFQFQSILQRGVMQVPRLELLGEEVSVMSNGVATMNGYGFGVCRVVASGEKTAWINKLQGGAQMVQGVRGGLMRPLETNDVYYMDVEVDGSLLNPMMRVANVSEWQPLWEVVQGLRTFIKNERVEDLTTSQR</sequence>
<gene>
    <name evidence="1" type="ORF">ACFSQZ_07925</name>
</gene>
<dbReference type="Proteomes" id="UP001597297">
    <property type="component" value="Unassembled WGS sequence"/>
</dbReference>
<protein>
    <recommendedName>
        <fullName evidence="3">AsmA-like C-terminal domain-containing protein</fullName>
    </recommendedName>
</protein>
<evidence type="ECO:0008006" key="3">
    <source>
        <dbReference type="Google" id="ProtNLM"/>
    </source>
</evidence>
<reference evidence="2" key="1">
    <citation type="journal article" date="2019" name="Int. J. Syst. Evol. Microbiol.">
        <title>The Global Catalogue of Microorganisms (GCM) 10K type strain sequencing project: providing services to taxonomists for standard genome sequencing and annotation.</title>
        <authorList>
            <consortium name="The Broad Institute Genomics Platform"/>
            <consortium name="The Broad Institute Genome Sequencing Center for Infectious Disease"/>
            <person name="Wu L."/>
            <person name="Ma J."/>
        </authorList>
    </citation>
    <scope>NUCLEOTIDE SEQUENCE [LARGE SCALE GENOMIC DNA]</scope>
    <source>
        <strain evidence="2">JCM 16545</strain>
    </source>
</reference>
<accession>A0ABW5E556</accession>
<dbReference type="EMBL" id="JBHUJC010000024">
    <property type="protein sequence ID" value="MFD2276393.1"/>
    <property type="molecule type" value="Genomic_DNA"/>
</dbReference>
<comment type="caution">
    <text evidence="1">The sequence shown here is derived from an EMBL/GenBank/DDBJ whole genome shotgun (WGS) entry which is preliminary data.</text>
</comment>
<dbReference type="RefSeq" id="WP_377136840.1">
    <property type="nucleotide sequence ID" value="NZ_JBHUJC010000024.1"/>
</dbReference>